<reference evidence="2 3" key="1">
    <citation type="submission" date="2019-08" db="EMBL/GenBank/DDBJ databases">
        <title>Ulvibacter marinistellae sp. nov., isolated from a starfish, Patiria pectinifera.</title>
        <authorList>
            <person name="Kawano K."/>
            <person name="Ushijima N."/>
            <person name="Kihara M."/>
            <person name="Itoh H."/>
        </authorList>
    </citation>
    <scope>NUCLEOTIDE SEQUENCE [LARGE SCALE GENOMIC DNA]</scope>
    <source>
        <strain evidence="2 3">KK4</strain>
    </source>
</reference>
<dbReference type="Pfam" id="PF07099">
    <property type="entry name" value="DUF1361"/>
    <property type="match status" value="1"/>
</dbReference>
<keyword evidence="3" id="KW-1185">Reference proteome</keyword>
<feature type="transmembrane region" description="Helical" evidence="1">
    <location>
        <begin position="144"/>
        <end position="161"/>
    </location>
</feature>
<feature type="transmembrane region" description="Helical" evidence="1">
    <location>
        <begin position="39"/>
        <end position="63"/>
    </location>
</feature>
<protein>
    <submittedName>
        <fullName evidence="2">Membrane protein</fullName>
    </submittedName>
</protein>
<keyword evidence="1" id="KW-0812">Transmembrane</keyword>
<organism evidence="2 3">
    <name type="scientific">Patiriisocius marinistellae</name>
    <dbReference type="NCBI Taxonomy" id="2494560"/>
    <lineage>
        <taxon>Bacteria</taxon>
        <taxon>Pseudomonadati</taxon>
        <taxon>Bacteroidota</taxon>
        <taxon>Flavobacteriia</taxon>
        <taxon>Flavobacteriales</taxon>
        <taxon>Flavobacteriaceae</taxon>
        <taxon>Patiriisocius</taxon>
    </lineage>
</organism>
<keyword evidence="1" id="KW-1133">Transmembrane helix</keyword>
<feature type="transmembrane region" description="Helical" evidence="1">
    <location>
        <begin position="102"/>
        <end position="123"/>
    </location>
</feature>
<feature type="transmembrane region" description="Helical" evidence="1">
    <location>
        <begin position="70"/>
        <end position="90"/>
    </location>
</feature>
<gene>
    <name evidence="2" type="ORF">ULMS_28020</name>
</gene>
<name>A0A5J4G137_9FLAO</name>
<evidence type="ECO:0000313" key="3">
    <source>
        <dbReference type="Proteomes" id="UP000326994"/>
    </source>
</evidence>
<dbReference type="AlphaFoldDB" id="A0A5J4G137"/>
<feature type="transmembrane region" description="Helical" evidence="1">
    <location>
        <begin position="181"/>
        <end position="205"/>
    </location>
</feature>
<dbReference type="RefSeq" id="WP_151895212.1">
    <property type="nucleotide sequence ID" value="NZ_BKCF01000007.1"/>
</dbReference>
<accession>A0A5J4G137</accession>
<keyword evidence="1" id="KW-0472">Membrane</keyword>
<sequence>MEKIKSVVIENFTILFYAVLLLGTSLFLLMLRMKITHSFFLLFLVWNLFLAWIPYGISSALLYRKGLSKSVKILGFGAWLLFLPNAPYIVTDLVHLQRSEDVILWLDSMVIGSFAISGLYGYICSVMQIQMFLQRHISEKRTSVIIFCTHFLCGFGIYLGRFLRFNSWDLLQNPINLFKSIIISITNPIALITTIGSGVLLWVMFKGYKNAQS</sequence>
<evidence type="ECO:0000256" key="1">
    <source>
        <dbReference type="SAM" id="Phobius"/>
    </source>
</evidence>
<comment type="caution">
    <text evidence="2">The sequence shown here is derived from an EMBL/GenBank/DDBJ whole genome shotgun (WGS) entry which is preliminary data.</text>
</comment>
<dbReference type="EMBL" id="BKCF01000007">
    <property type="protein sequence ID" value="GEQ87294.1"/>
    <property type="molecule type" value="Genomic_DNA"/>
</dbReference>
<dbReference type="InterPro" id="IPR009793">
    <property type="entry name" value="DUF1361"/>
</dbReference>
<dbReference type="OrthoDB" id="4540541at2"/>
<dbReference type="Proteomes" id="UP000326994">
    <property type="component" value="Unassembled WGS sequence"/>
</dbReference>
<evidence type="ECO:0000313" key="2">
    <source>
        <dbReference type="EMBL" id="GEQ87294.1"/>
    </source>
</evidence>
<feature type="transmembrane region" description="Helical" evidence="1">
    <location>
        <begin position="12"/>
        <end position="33"/>
    </location>
</feature>
<proteinExistence type="predicted"/>